<gene>
    <name evidence="1" type="ORF">CV103_11395</name>
</gene>
<dbReference type="Proteomes" id="UP000241206">
    <property type="component" value="Unassembled WGS sequence"/>
</dbReference>
<reference evidence="1 2" key="1">
    <citation type="submission" date="2017-11" db="EMBL/GenBank/DDBJ databases">
        <title>Sphingomonas oleivorans sp. nov., isolated from oil-contaminated soil.</title>
        <authorList>
            <person name="Wang L."/>
            <person name="Chen L."/>
        </authorList>
    </citation>
    <scope>NUCLEOTIDE SEQUENCE [LARGE SCALE GENOMIC DNA]</scope>
    <source>
        <strain evidence="1 2">K101</strain>
    </source>
</reference>
<proteinExistence type="predicted"/>
<evidence type="ECO:0000313" key="1">
    <source>
        <dbReference type="EMBL" id="PTD20435.1"/>
    </source>
</evidence>
<sequence length="114" mass="12024">MSLFPTLASPPPISLPLLYLLADLGRREMEELVELAIDLLNLADGDLDIEANGDELDFNGAEDDFGDGLAFGSGEPGCPISDPGGDSLDYGELDAAEGAVIAEYGIDQRCIPMH</sequence>
<protein>
    <submittedName>
        <fullName evidence="1">Uncharacterized protein</fullName>
    </submittedName>
</protein>
<keyword evidence="2" id="KW-1185">Reference proteome</keyword>
<organism evidence="1 2">
    <name type="scientific">Edaphosphingomonas fennica</name>
    <dbReference type="NCBI Taxonomy" id="114404"/>
    <lineage>
        <taxon>Bacteria</taxon>
        <taxon>Pseudomonadati</taxon>
        <taxon>Pseudomonadota</taxon>
        <taxon>Alphaproteobacteria</taxon>
        <taxon>Sphingomonadales</taxon>
        <taxon>Rhizorhabdaceae</taxon>
        <taxon>Edaphosphingomonas</taxon>
    </lineage>
</organism>
<dbReference type="EMBL" id="PHHF01000047">
    <property type="protein sequence ID" value="PTD20435.1"/>
    <property type="molecule type" value="Genomic_DNA"/>
</dbReference>
<dbReference type="AlphaFoldDB" id="A0A2T4HXA0"/>
<name>A0A2T4HXA0_9SPHN</name>
<dbReference type="RefSeq" id="WP_107394980.1">
    <property type="nucleotide sequence ID" value="NZ_PHHF01000047.1"/>
</dbReference>
<comment type="caution">
    <text evidence="1">The sequence shown here is derived from an EMBL/GenBank/DDBJ whole genome shotgun (WGS) entry which is preliminary data.</text>
</comment>
<evidence type="ECO:0000313" key="2">
    <source>
        <dbReference type="Proteomes" id="UP000241206"/>
    </source>
</evidence>
<accession>A0A2T4HXA0</accession>